<dbReference type="InterPro" id="IPR011604">
    <property type="entry name" value="PDDEXK-like_dom_sf"/>
</dbReference>
<dbReference type="AlphaFoldDB" id="A0A0N0VH97"/>
<dbReference type="InterPro" id="IPR011335">
    <property type="entry name" value="Restrct_endonuc-II-like"/>
</dbReference>
<protein>
    <recommendedName>
        <fullName evidence="2">YqaJ viral recombinase domain-containing protein</fullName>
    </recommendedName>
</protein>
<evidence type="ECO:0000313" key="4">
    <source>
        <dbReference type="Proteomes" id="UP000037923"/>
    </source>
</evidence>
<dbReference type="PANTHER" id="PTHR46609">
    <property type="entry name" value="EXONUCLEASE, PHAGE-TYPE/RECB, C-TERMINAL DOMAIN-CONTAINING PROTEIN"/>
    <property type="match status" value="1"/>
</dbReference>
<feature type="compositionally biased region" description="Low complexity" evidence="1">
    <location>
        <begin position="165"/>
        <end position="191"/>
    </location>
</feature>
<evidence type="ECO:0000313" key="3">
    <source>
        <dbReference type="EMBL" id="KPA84698.1"/>
    </source>
</evidence>
<evidence type="ECO:0000256" key="1">
    <source>
        <dbReference type="SAM" id="MobiDB-lite"/>
    </source>
</evidence>
<dbReference type="RefSeq" id="XP_015663137.1">
    <property type="nucleotide sequence ID" value="XM_015797617.1"/>
</dbReference>
<dbReference type="InterPro" id="IPR019080">
    <property type="entry name" value="YqaJ_viral_recombinase"/>
</dbReference>
<feature type="region of interest" description="Disordered" evidence="1">
    <location>
        <begin position="446"/>
        <end position="466"/>
    </location>
</feature>
<dbReference type="VEuPathDB" id="TriTrypDB:LpyrH10_02_1770"/>
<dbReference type="InterPro" id="IPR051703">
    <property type="entry name" value="NF-kappa-B_Signaling_Reg"/>
</dbReference>
<dbReference type="OMA" id="MCQIQGQ"/>
<name>A0A0N0VH97_LEPPY</name>
<dbReference type="PANTHER" id="PTHR46609:SF6">
    <property type="entry name" value="EXONUCLEASE, PHAGE-TYPE_RECB, C-TERMINAL DOMAIN-CONTAINING PROTEIN-RELATED"/>
    <property type="match status" value="1"/>
</dbReference>
<dbReference type="EMBL" id="LGTL01000002">
    <property type="protein sequence ID" value="KPA84698.1"/>
    <property type="molecule type" value="Genomic_DNA"/>
</dbReference>
<reference evidence="3 4" key="1">
    <citation type="submission" date="2015-07" db="EMBL/GenBank/DDBJ databases">
        <title>High-quality genome of monoxenous trypanosomatid Leptomonas pyrrhocoris.</title>
        <authorList>
            <person name="Flegontov P."/>
            <person name="Butenko A."/>
            <person name="Firsov S."/>
            <person name="Vlcek C."/>
            <person name="Logacheva M.D."/>
            <person name="Field M."/>
            <person name="Filatov D."/>
            <person name="Flegontova O."/>
            <person name="Gerasimov E."/>
            <person name="Jackson A.P."/>
            <person name="Kelly S."/>
            <person name="Opperdoes F."/>
            <person name="O'Reilly A."/>
            <person name="Votypka J."/>
            <person name="Yurchenko V."/>
            <person name="Lukes J."/>
        </authorList>
    </citation>
    <scope>NUCLEOTIDE SEQUENCE [LARGE SCALE GENOMIC DNA]</scope>
    <source>
        <strain evidence="3">H10</strain>
    </source>
</reference>
<comment type="caution">
    <text evidence="3">The sequence shown here is derived from an EMBL/GenBank/DDBJ whole genome shotgun (WGS) entry which is preliminary data.</text>
</comment>
<proteinExistence type="predicted"/>
<sequence>MAQHPEKLKWKEQHPYGLSASQFGMVLGFCGRVSDYVHYLRHVVGTENEFKGNTCTAHGIVTEPKSRALYELLTGCEVHNGGFFVTADRILGCSPDGQIFYAAEDKSMEQRGTRTATATTSRGARSSTLLSSTDVSCLDGQQQERQRSSVCSVRVPFKSKRRARSPFSMAALPSSSPSSSRDGGSSSELPSRTAAGGLTSPLAAMQMSSPKVESPPVLSATMDSATSSSSSASPLSSPALNRKVRLLEIKSPFRALYDNTKPSYAPFGIPLHYMCQIQGQLAIADCEECDFFVYLDHPVCQVEAWRVHRSREFWRWAEPNLRQVSEWVKDGPPDWLNRSFAFRPFDFSRIEVVPLVFPFDITAGAALRDARRFSFFTKHLSPYEALSHHREPRGRSREFVSSGEAQRWCRGDGGTSWADLTEHQRIALAVQAPVVRYLFNTNDNREDDTLDAGSTGEDERARRTSISDGGRFCQTLSTWRRLLESEGRYENSATAELWRSLTCTASAGRDPLVEISVAIPEDWEEAHTSVRCTLLHSADGDGGSGSSSDQFSDTTPLPFFQRRFLISLLPALEKKKCAKEAPPSLATEGVSQRAYATPLAGVPCFLSSPVRALQPTQFTPTSPKKTLLRKKLGACVPASNTRGTTAVGANTALLGNATAATAAVSFTEMLTEERQRIVASLSQQIRQSHASQCATGDGDHDLSPLSDKEKLKHEAILTQDPTATLSTSAPQCLRCEIAARELCDVVQFSDDCDGVLLMYDARQSPVYYRRSATAGHRGNTFQAENAVFTLLVADGEVLRTVLMECRGDAARFEASLAHPRVVATCKRLLDLPSHSDHCRRNALVPCFIDVVESCSAASMAARSPAILPDGTPCFLIQDDANVHAVMRQVEELMETWERTSPPY</sequence>
<keyword evidence="4" id="KW-1185">Reference proteome</keyword>
<dbReference type="Gene3D" id="3.90.320.10">
    <property type="match status" value="2"/>
</dbReference>
<feature type="region of interest" description="Disordered" evidence="1">
    <location>
        <begin position="164"/>
        <end position="237"/>
    </location>
</feature>
<evidence type="ECO:0000259" key="2">
    <source>
        <dbReference type="Pfam" id="PF09588"/>
    </source>
</evidence>
<feature type="compositionally biased region" description="Low complexity" evidence="1">
    <location>
        <begin position="218"/>
        <end position="237"/>
    </location>
</feature>
<dbReference type="Proteomes" id="UP000037923">
    <property type="component" value="Unassembled WGS sequence"/>
</dbReference>
<dbReference type="Pfam" id="PF09588">
    <property type="entry name" value="YqaJ"/>
    <property type="match status" value="1"/>
</dbReference>
<gene>
    <name evidence="3" type="ORF">ABB37_01203</name>
</gene>
<organism evidence="3 4">
    <name type="scientific">Leptomonas pyrrhocoris</name>
    <name type="common">Firebug parasite</name>
    <dbReference type="NCBI Taxonomy" id="157538"/>
    <lineage>
        <taxon>Eukaryota</taxon>
        <taxon>Discoba</taxon>
        <taxon>Euglenozoa</taxon>
        <taxon>Kinetoplastea</taxon>
        <taxon>Metakinetoplastina</taxon>
        <taxon>Trypanosomatida</taxon>
        <taxon>Trypanosomatidae</taxon>
        <taxon>Leishmaniinae</taxon>
        <taxon>Leptomonas</taxon>
    </lineage>
</organism>
<feature type="region of interest" description="Disordered" evidence="1">
    <location>
        <begin position="104"/>
        <end position="127"/>
    </location>
</feature>
<dbReference type="SUPFAM" id="SSF52980">
    <property type="entry name" value="Restriction endonuclease-like"/>
    <property type="match status" value="1"/>
</dbReference>
<dbReference type="GeneID" id="26901498"/>
<accession>A0A0N0VH97</accession>
<dbReference type="GO" id="GO:0006281">
    <property type="term" value="P:DNA repair"/>
    <property type="evidence" value="ECO:0007669"/>
    <property type="project" value="UniProtKB-ARBA"/>
</dbReference>
<feature type="domain" description="YqaJ viral recombinase" evidence="2">
    <location>
        <begin position="9"/>
        <end position="287"/>
    </location>
</feature>
<feature type="compositionally biased region" description="Low complexity" evidence="1">
    <location>
        <begin position="113"/>
        <end position="127"/>
    </location>
</feature>
<dbReference type="OrthoDB" id="261614at2759"/>